<dbReference type="AlphaFoldDB" id="A0A8S2JCU8"/>
<keyword evidence="1" id="KW-0472">Membrane</keyword>
<evidence type="ECO:0000256" key="1">
    <source>
        <dbReference type="SAM" id="Phobius"/>
    </source>
</evidence>
<keyword evidence="1" id="KW-0812">Transmembrane</keyword>
<gene>
    <name evidence="2" type="ORF">SMN809_LOCUS1351</name>
</gene>
<comment type="caution">
    <text evidence="2">The sequence shown here is derived from an EMBL/GenBank/DDBJ whole genome shotgun (WGS) entry which is preliminary data.</text>
</comment>
<dbReference type="Gene3D" id="1.20.1530.20">
    <property type="match status" value="1"/>
</dbReference>
<dbReference type="EMBL" id="CAJOBI010000203">
    <property type="protein sequence ID" value="CAF3804185.1"/>
    <property type="molecule type" value="Genomic_DNA"/>
</dbReference>
<sequence>MNPENIADHLPDFNNNNLGPKAKTVTTSYGLCASSSYFQCSRGFELSYFSEIHNDYEATIDEANDFKEKPDQDTTNHVTLKNPSKIESVLTISVAAIEDIAVWVILAVATAFSKGGPPIQGLYTLLLACAFVLIMLVIIRPLLSLLHFYYLRKN</sequence>
<evidence type="ECO:0000313" key="2">
    <source>
        <dbReference type="EMBL" id="CAF3804185.1"/>
    </source>
</evidence>
<reference evidence="2" key="1">
    <citation type="submission" date="2021-02" db="EMBL/GenBank/DDBJ databases">
        <authorList>
            <person name="Nowell W R."/>
        </authorList>
    </citation>
    <scope>NUCLEOTIDE SEQUENCE</scope>
</reference>
<feature type="transmembrane region" description="Helical" evidence="1">
    <location>
        <begin position="125"/>
        <end position="151"/>
    </location>
</feature>
<accession>A0A8S2JCU8</accession>
<name>A0A8S2JCU8_9BILA</name>
<protein>
    <submittedName>
        <fullName evidence="2">Uncharacterized protein</fullName>
    </submittedName>
</protein>
<dbReference type="Proteomes" id="UP000676336">
    <property type="component" value="Unassembled WGS sequence"/>
</dbReference>
<keyword evidence="1" id="KW-1133">Transmembrane helix</keyword>
<proteinExistence type="predicted"/>
<organism evidence="2 3">
    <name type="scientific">Rotaria magnacalcarata</name>
    <dbReference type="NCBI Taxonomy" id="392030"/>
    <lineage>
        <taxon>Eukaryota</taxon>
        <taxon>Metazoa</taxon>
        <taxon>Spiralia</taxon>
        <taxon>Gnathifera</taxon>
        <taxon>Rotifera</taxon>
        <taxon>Eurotatoria</taxon>
        <taxon>Bdelloidea</taxon>
        <taxon>Philodinida</taxon>
        <taxon>Philodinidae</taxon>
        <taxon>Rotaria</taxon>
    </lineage>
</organism>
<feature type="transmembrane region" description="Helical" evidence="1">
    <location>
        <begin position="89"/>
        <end position="113"/>
    </location>
</feature>
<dbReference type="InterPro" id="IPR038770">
    <property type="entry name" value="Na+/solute_symporter_sf"/>
</dbReference>
<evidence type="ECO:0000313" key="3">
    <source>
        <dbReference type="Proteomes" id="UP000676336"/>
    </source>
</evidence>